<protein>
    <submittedName>
        <fullName evidence="1">Uncharacterized protein</fullName>
    </submittedName>
</protein>
<proteinExistence type="predicted"/>
<name>A0AAV0ZD75_VICFA</name>
<organism evidence="1 2">
    <name type="scientific">Vicia faba</name>
    <name type="common">Broad bean</name>
    <name type="synonym">Faba vulgaris</name>
    <dbReference type="NCBI Taxonomy" id="3906"/>
    <lineage>
        <taxon>Eukaryota</taxon>
        <taxon>Viridiplantae</taxon>
        <taxon>Streptophyta</taxon>
        <taxon>Embryophyta</taxon>
        <taxon>Tracheophyta</taxon>
        <taxon>Spermatophyta</taxon>
        <taxon>Magnoliopsida</taxon>
        <taxon>eudicotyledons</taxon>
        <taxon>Gunneridae</taxon>
        <taxon>Pentapetalae</taxon>
        <taxon>rosids</taxon>
        <taxon>fabids</taxon>
        <taxon>Fabales</taxon>
        <taxon>Fabaceae</taxon>
        <taxon>Papilionoideae</taxon>
        <taxon>50 kb inversion clade</taxon>
        <taxon>NPAAA clade</taxon>
        <taxon>Hologalegina</taxon>
        <taxon>IRL clade</taxon>
        <taxon>Fabeae</taxon>
        <taxon>Vicia</taxon>
    </lineage>
</organism>
<keyword evidence="2" id="KW-1185">Reference proteome</keyword>
<dbReference type="AlphaFoldDB" id="A0AAV0ZD75"/>
<reference evidence="1 2" key="1">
    <citation type="submission" date="2023-01" db="EMBL/GenBank/DDBJ databases">
        <authorList>
            <person name="Kreplak J."/>
        </authorList>
    </citation>
    <scope>NUCLEOTIDE SEQUENCE [LARGE SCALE GENOMIC DNA]</scope>
</reference>
<dbReference type="EMBL" id="OX451735">
    <property type="protein sequence ID" value="CAI8594792.1"/>
    <property type="molecule type" value="Genomic_DNA"/>
</dbReference>
<sequence>MYLNYLEYKAIIKVQTTFKVFKYLSSPCSRFNFQRTNVIQYATFKWSKIHSWFTHFNVQLQILLIKVKSQDCFNYILYFSKYQVQVSNPKISLQNEQEVYKSLHHTKKKHESKSKTMLNFLSNSSFSSIHFPSSCPRQVSLR</sequence>
<dbReference type="Proteomes" id="UP001157006">
    <property type="component" value="Chromosome 1S"/>
</dbReference>
<evidence type="ECO:0000313" key="2">
    <source>
        <dbReference type="Proteomes" id="UP001157006"/>
    </source>
</evidence>
<accession>A0AAV0ZD75</accession>
<evidence type="ECO:0000313" key="1">
    <source>
        <dbReference type="EMBL" id="CAI8594792.1"/>
    </source>
</evidence>
<gene>
    <name evidence="1" type="ORF">VFH_I158720</name>
</gene>